<sequence>MKKIKGLRMSGVAVFMVMMVAIAFVADADDSAASCVRDCAISCTAFGEVDPFCLKRCEKLCYQSPPRRPELGKEEESIVVTRPPPVYPACLIGCAALCKPPPPPPPSRVQSPLRYLG</sequence>
<comment type="caution">
    <text evidence="2">The sequence shown here is derived from an EMBL/GenBank/DDBJ whole genome shotgun (WGS) entry which is preliminary data.</text>
</comment>
<dbReference type="Proteomes" id="UP001293254">
    <property type="component" value="Unassembled WGS sequence"/>
</dbReference>
<organism evidence="2 3">
    <name type="scientific">Sesamum alatum</name>
    <dbReference type="NCBI Taxonomy" id="300844"/>
    <lineage>
        <taxon>Eukaryota</taxon>
        <taxon>Viridiplantae</taxon>
        <taxon>Streptophyta</taxon>
        <taxon>Embryophyta</taxon>
        <taxon>Tracheophyta</taxon>
        <taxon>Spermatophyta</taxon>
        <taxon>Magnoliopsida</taxon>
        <taxon>eudicotyledons</taxon>
        <taxon>Gunneridae</taxon>
        <taxon>Pentapetalae</taxon>
        <taxon>asterids</taxon>
        <taxon>lamiids</taxon>
        <taxon>Lamiales</taxon>
        <taxon>Pedaliaceae</taxon>
        <taxon>Sesamum</taxon>
    </lineage>
</organism>
<protein>
    <submittedName>
        <fullName evidence="2">Uncharacterized protein</fullName>
    </submittedName>
</protein>
<keyword evidence="1" id="KW-0732">Signal</keyword>
<proteinExistence type="predicted"/>
<dbReference type="EMBL" id="JACGWO010000005">
    <property type="protein sequence ID" value="KAK4428076.1"/>
    <property type="molecule type" value="Genomic_DNA"/>
</dbReference>
<dbReference type="AlphaFoldDB" id="A0AAE2CMX3"/>
<name>A0AAE2CMX3_9LAMI</name>
<reference evidence="2" key="1">
    <citation type="submission" date="2020-06" db="EMBL/GenBank/DDBJ databases">
        <authorList>
            <person name="Li T."/>
            <person name="Hu X."/>
            <person name="Zhang T."/>
            <person name="Song X."/>
            <person name="Zhang H."/>
            <person name="Dai N."/>
            <person name="Sheng W."/>
            <person name="Hou X."/>
            <person name="Wei L."/>
        </authorList>
    </citation>
    <scope>NUCLEOTIDE SEQUENCE</scope>
    <source>
        <strain evidence="2">3651</strain>
        <tissue evidence="2">Leaf</tissue>
    </source>
</reference>
<evidence type="ECO:0000313" key="2">
    <source>
        <dbReference type="EMBL" id="KAK4428076.1"/>
    </source>
</evidence>
<feature type="signal peptide" evidence="1">
    <location>
        <begin position="1"/>
        <end position="28"/>
    </location>
</feature>
<keyword evidence="3" id="KW-1185">Reference proteome</keyword>
<reference evidence="2" key="2">
    <citation type="journal article" date="2024" name="Plant">
        <title>Genomic evolution and insights into agronomic trait innovations of Sesamum species.</title>
        <authorList>
            <person name="Miao H."/>
            <person name="Wang L."/>
            <person name="Qu L."/>
            <person name="Liu H."/>
            <person name="Sun Y."/>
            <person name="Le M."/>
            <person name="Wang Q."/>
            <person name="Wei S."/>
            <person name="Zheng Y."/>
            <person name="Lin W."/>
            <person name="Duan Y."/>
            <person name="Cao H."/>
            <person name="Xiong S."/>
            <person name="Wang X."/>
            <person name="Wei L."/>
            <person name="Li C."/>
            <person name="Ma Q."/>
            <person name="Ju M."/>
            <person name="Zhao R."/>
            <person name="Li G."/>
            <person name="Mu C."/>
            <person name="Tian Q."/>
            <person name="Mei H."/>
            <person name="Zhang T."/>
            <person name="Gao T."/>
            <person name="Zhang H."/>
        </authorList>
    </citation>
    <scope>NUCLEOTIDE SEQUENCE</scope>
    <source>
        <strain evidence="2">3651</strain>
    </source>
</reference>
<accession>A0AAE2CMX3</accession>
<evidence type="ECO:0000313" key="3">
    <source>
        <dbReference type="Proteomes" id="UP001293254"/>
    </source>
</evidence>
<feature type="chain" id="PRO_5042162968" evidence="1">
    <location>
        <begin position="29"/>
        <end position="117"/>
    </location>
</feature>
<evidence type="ECO:0000256" key="1">
    <source>
        <dbReference type="SAM" id="SignalP"/>
    </source>
</evidence>
<gene>
    <name evidence="2" type="ORF">Salat_1576600</name>
</gene>